<dbReference type="NCBIfam" id="TIGR04098">
    <property type="entry name" value="LnmK_bifunc"/>
    <property type="match status" value="1"/>
</dbReference>
<evidence type="ECO:0000313" key="1">
    <source>
        <dbReference type="EMBL" id="GLK67984.1"/>
    </source>
</evidence>
<comment type="caution">
    <text evidence="1">The sequence shown here is derived from an EMBL/GenBank/DDBJ whole genome shotgun (WGS) entry which is preliminary data.</text>
</comment>
<dbReference type="Proteomes" id="UP001143372">
    <property type="component" value="Unassembled WGS sequence"/>
</dbReference>
<evidence type="ECO:0000313" key="2">
    <source>
        <dbReference type="Proteomes" id="UP001143372"/>
    </source>
</evidence>
<name>A0A9W6J239_9HYPH</name>
<sequence>MNVAVSPRLLTGALPVEPRRRPMLRSALTLGMPQLGPAGVSETWLLKECGDRHWRLLGELAGATGAGFRDETGAPVYAAFCAVSAEGLKLDAFAEHDALEIQSSIERSSRTRFVSRHALSRHGAPAGEIELLSAFVRRTEPGRNRSIARVALDGFPEVEPAQPPGRALRLAAHLRADRWSSHMGFERDGARPLVRTTIRPCPSQDFNGAGLMYFVSFQSLADRAEWELLDPPATGVTTRARDIVYYGNVEPGERLSFSVMAARRTGTALDHWIRIEREAAPIADVFTSRGF</sequence>
<reference evidence="1" key="2">
    <citation type="submission" date="2023-01" db="EMBL/GenBank/DDBJ databases">
        <authorList>
            <person name="Sun Q."/>
            <person name="Evtushenko L."/>
        </authorList>
    </citation>
    <scope>NUCLEOTIDE SEQUENCE</scope>
    <source>
        <strain evidence="1">VKM B-2347</strain>
    </source>
</reference>
<accession>A0A9W6J239</accession>
<proteinExistence type="predicted"/>
<organism evidence="1 2">
    <name type="scientific">Hansschlegelia plantiphila</name>
    <dbReference type="NCBI Taxonomy" id="374655"/>
    <lineage>
        <taxon>Bacteria</taxon>
        <taxon>Pseudomonadati</taxon>
        <taxon>Pseudomonadota</taxon>
        <taxon>Alphaproteobacteria</taxon>
        <taxon>Hyphomicrobiales</taxon>
        <taxon>Methylopilaceae</taxon>
        <taxon>Hansschlegelia</taxon>
    </lineage>
</organism>
<dbReference type="Gene3D" id="3.10.129.10">
    <property type="entry name" value="Hotdog Thioesterase"/>
    <property type="match status" value="1"/>
</dbReference>
<protein>
    <submittedName>
        <fullName evidence="1">Uncharacterized protein</fullName>
    </submittedName>
</protein>
<dbReference type="AlphaFoldDB" id="A0A9W6J239"/>
<keyword evidence="2" id="KW-1185">Reference proteome</keyword>
<reference evidence="1" key="1">
    <citation type="journal article" date="2014" name="Int. J. Syst. Evol. Microbiol.">
        <title>Complete genome sequence of Corynebacterium casei LMG S-19264T (=DSM 44701T), isolated from a smear-ripened cheese.</title>
        <authorList>
            <consortium name="US DOE Joint Genome Institute (JGI-PGF)"/>
            <person name="Walter F."/>
            <person name="Albersmeier A."/>
            <person name="Kalinowski J."/>
            <person name="Ruckert C."/>
        </authorList>
    </citation>
    <scope>NUCLEOTIDE SEQUENCE</scope>
    <source>
        <strain evidence="1">VKM B-2347</strain>
    </source>
</reference>
<dbReference type="NCBIfam" id="TIGR04099">
    <property type="entry name" value="biosn_Pnap_2097"/>
    <property type="match status" value="1"/>
</dbReference>
<dbReference type="InterPro" id="IPR024091">
    <property type="entry name" value="LnmK-like_bifun_acyl/decarbox"/>
</dbReference>
<dbReference type="EMBL" id="BSFI01000007">
    <property type="protein sequence ID" value="GLK67984.1"/>
    <property type="molecule type" value="Genomic_DNA"/>
</dbReference>
<gene>
    <name evidence="1" type="ORF">GCM10008179_16220</name>
</gene>